<organism evidence="1 2">
    <name type="scientific">Embleya scabrispora</name>
    <dbReference type="NCBI Taxonomy" id="159449"/>
    <lineage>
        <taxon>Bacteria</taxon>
        <taxon>Bacillati</taxon>
        <taxon>Actinomycetota</taxon>
        <taxon>Actinomycetes</taxon>
        <taxon>Kitasatosporales</taxon>
        <taxon>Streptomycetaceae</taxon>
        <taxon>Embleya</taxon>
    </lineage>
</organism>
<evidence type="ECO:0008006" key="3">
    <source>
        <dbReference type="Google" id="ProtNLM"/>
    </source>
</evidence>
<protein>
    <recommendedName>
        <fullName evidence="3">KOW domain-containing protein</fullName>
    </recommendedName>
</protein>
<reference evidence="1 2" key="1">
    <citation type="submission" date="2017-03" db="EMBL/GenBank/DDBJ databases">
        <title>Draft genome sequence of Streptomyces scabrisporus NF3, endophyte isolated from Amphipterygium adstringens.</title>
        <authorList>
            <person name="Vazquez M."/>
            <person name="Ceapa C.D."/>
            <person name="Rodriguez Luna D."/>
            <person name="Sanchez Esquivel S."/>
        </authorList>
    </citation>
    <scope>NUCLEOTIDE SEQUENCE [LARGE SCALE GENOMIC DNA]</scope>
    <source>
        <strain evidence="1 2">NF3</strain>
    </source>
</reference>
<proteinExistence type="predicted"/>
<name>A0A1T3NY89_9ACTN</name>
<gene>
    <name evidence="1" type="ORF">B4N89_13415</name>
</gene>
<dbReference type="RefSeq" id="WP_078976072.1">
    <property type="nucleotide sequence ID" value="NZ_MWQN01000001.1"/>
</dbReference>
<accession>A0A1T3NY89</accession>
<evidence type="ECO:0000313" key="2">
    <source>
        <dbReference type="Proteomes" id="UP000190037"/>
    </source>
</evidence>
<evidence type="ECO:0000313" key="1">
    <source>
        <dbReference type="EMBL" id="OPC81799.1"/>
    </source>
</evidence>
<comment type="caution">
    <text evidence="1">The sequence shown here is derived from an EMBL/GenBank/DDBJ whole genome shotgun (WGS) entry which is preliminary data.</text>
</comment>
<dbReference type="AlphaFoldDB" id="A0A1T3NY89"/>
<dbReference type="Proteomes" id="UP000190037">
    <property type="component" value="Unassembled WGS sequence"/>
</dbReference>
<dbReference type="EMBL" id="MWQN01000001">
    <property type="protein sequence ID" value="OPC81799.1"/>
    <property type="molecule type" value="Genomic_DNA"/>
</dbReference>
<keyword evidence="2" id="KW-1185">Reference proteome</keyword>
<dbReference type="STRING" id="159449.B4N89_13415"/>
<sequence>MNTDIEPAPAPWAIGDYVTIRIHDDGRRDRGTIISMDHDGTQWMATIENIIIRLGTETLPAADLLAWDHGCTRFDDYGVIAP</sequence>